<feature type="region of interest" description="Disordered" evidence="2">
    <location>
        <begin position="1"/>
        <end position="38"/>
    </location>
</feature>
<evidence type="ECO:0000313" key="4">
    <source>
        <dbReference type="Proteomes" id="UP001174314"/>
    </source>
</evidence>
<name>A0AAU0PWU3_9CORY</name>
<keyword evidence="4" id="KW-1185">Reference proteome</keyword>
<dbReference type="AlphaFoldDB" id="A0AAU0PWU3"/>
<gene>
    <name evidence="3" type="ORF">Q0N40_07525</name>
</gene>
<dbReference type="Proteomes" id="UP001174314">
    <property type="component" value="Chromosome"/>
</dbReference>
<sequence>MPHKKCPSQQRGAKSSRKEIKKHLQHTTSDGVTPFDQIKRAREDGTEYWSARDLMPLMGYPRWNEFKIPLERAMKSAEVQGNDVATLFRGSAEKTSGRPREDFRLTRFAAYLVAMNGDPNKPEVAAAQAYFAVQTHVAEQAQQAPAIPQNYAEALRAAAEQYERAEAAALEAKRNAKRLELAAPKIAKADAHSEVKEWKRRQDFYREVQQYGDTHGMDIKQSAVRDLLTRKGMLIAGGRSDSGQITRHAVRSGWGRNYKGVADNGHAFTTPQLSPKGQDIAWKWIVKAIEEHGAELNPRKAA</sequence>
<evidence type="ECO:0000256" key="1">
    <source>
        <dbReference type="SAM" id="Coils"/>
    </source>
</evidence>
<organism evidence="3 4">
    <name type="scientific">Corynebacterium pseudokroppenstedtii</name>
    <dbReference type="NCBI Taxonomy" id="2804917"/>
    <lineage>
        <taxon>Bacteria</taxon>
        <taxon>Bacillati</taxon>
        <taxon>Actinomycetota</taxon>
        <taxon>Actinomycetes</taxon>
        <taxon>Mycobacteriales</taxon>
        <taxon>Corynebacteriaceae</taxon>
        <taxon>Corynebacterium</taxon>
    </lineage>
</organism>
<evidence type="ECO:0000256" key="2">
    <source>
        <dbReference type="SAM" id="MobiDB-lite"/>
    </source>
</evidence>
<reference evidence="3 4" key="1">
    <citation type="submission" date="2023-10" db="EMBL/GenBank/DDBJ databases">
        <title>complete genome sequence of Corynebacterium pseudokroppenstedtii P15-C1.</title>
        <authorList>
            <person name="Bruggemann H."/>
            <person name="Poehlein A."/>
        </authorList>
    </citation>
    <scope>NUCLEOTIDE SEQUENCE [LARGE SCALE GENOMIC DNA]</scope>
    <source>
        <strain evidence="3 4">P15_C1</strain>
    </source>
</reference>
<dbReference type="EMBL" id="CP137757">
    <property type="protein sequence ID" value="WPF24392.1"/>
    <property type="molecule type" value="Genomic_DNA"/>
</dbReference>
<proteinExistence type="predicted"/>
<dbReference type="KEGG" id="cpsk:Q0N40_07525"/>
<protein>
    <recommendedName>
        <fullName evidence="5">DNA-damage-inducible protein D</fullName>
    </recommendedName>
</protein>
<evidence type="ECO:0008006" key="5">
    <source>
        <dbReference type="Google" id="ProtNLM"/>
    </source>
</evidence>
<evidence type="ECO:0000313" key="3">
    <source>
        <dbReference type="EMBL" id="WPF24392.1"/>
    </source>
</evidence>
<accession>A0AAU0PWU3</accession>
<keyword evidence="1" id="KW-0175">Coiled coil</keyword>
<dbReference type="RefSeq" id="WP_328145531.1">
    <property type="nucleotide sequence ID" value="NZ_CP137757.1"/>
</dbReference>
<feature type="coiled-coil region" evidence="1">
    <location>
        <begin position="152"/>
        <end position="182"/>
    </location>
</feature>